<comment type="caution">
    <text evidence="2">The sequence shown here is derived from an EMBL/GenBank/DDBJ whole genome shotgun (WGS) entry which is preliminary data.</text>
</comment>
<reference evidence="2 3" key="1">
    <citation type="journal article" date="2015" name="Genome Announc.">
        <title>Draft Genome Sequence of Cyanobacterium Hassallia byssoidea Strain VB512170, Isolated from Monuments in India.</title>
        <authorList>
            <person name="Singh D."/>
            <person name="Chandrababunaidu M.M."/>
            <person name="Panda A."/>
            <person name="Sen D."/>
            <person name="Bhattacharyya S."/>
            <person name="Adhikary S.P."/>
            <person name="Tripathy S."/>
        </authorList>
    </citation>
    <scope>NUCLEOTIDE SEQUENCE [LARGE SCALE GENOMIC DNA]</scope>
    <source>
        <strain evidence="2 3">VB512170</strain>
    </source>
</reference>
<dbReference type="InterPro" id="IPR029032">
    <property type="entry name" value="AhpD-like"/>
</dbReference>
<dbReference type="GO" id="GO:0051920">
    <property type="term" value="F:peroxiredoxin activity"/>
    <property type="evidence" value="ECO:0007669"/>
    <property type="project" value="InterPro"/>
</dbReference>
<keyword evidence="3" id="KW-1185">Reference proteome</keyword>
<organism evidence="2 3">
    <name type="scientific">Hassallia byssoidea VB512170</name>
    <dbReference type="NCBI Taxonomy" id="1304833"/>
    <lineage>
        <taxon>Bacteria</taxon>
        <taxon>Bacillati</taxon>
        <taxon>Cyanobacteriota</taxon>
        <taxon>Cyanophyceae</taxon>
        <taxon>Nostocales</taxon>
        <taxon>Tolypothrichaceae</taxon>
        <taxon>Hassallia</taxon>
    </lineage>
</organism>
<dbReference type="AlphaFoldDB" id="A0A846HE41"/>
<accession>A0A846HE41</accession>
<evidence type="ECO:0000259" key="1">
    <source>
        <dbReference type="Pfam" id="PF02627"/>
    </source>
</evidence>
<evidence type="ECO:0000313" key="3">
    <source>
        <dbReference type="Proteomes" id="UP000031549"/>
    </source>
</evidence>
<dbReference type="SUPFAM" id="SSF69118">
    <property type="entry name" value="AhpD-like"/>
    <property type="match status" value="1"/>
</dbReference>
<protein>
    <submittedName>
        <fullName evidence="2">Carboxymuconolactone decarboxylase family protein</fullName>
    </submittedName>
</protein>
<dbReference type="PANTHER" id="PTHR35446:SF3">
    <property type="entry name" value="CMD DOMAIN-CONTAINING PROTEIN"/>
    <property type="match status" value="1"/>
</dbReference>
<gene>
    <name evidence="2" type="ORF">PI95_022420</name>
</gene>
<proteinExistence type="predicted"/>
<evidence type="ECO:0000313" key="2">
    <source>
        <dbReference type="EMBL" id="NEU75238.1"/>
    </source>
</evidence>
<dbReference type="Proteomes" id="UP000031549">
    <property type="component" value="Unassembled WGS sequence"/>
</dbReference>
<dbReference type="EMBL" id="JTCM02000062">
    <property type="protein sequence ID" value="NEU75238.1"/>
    <property type="molecule type" value="Genomic_DNA"/>
</dbReference>
<dbReference type="RefSeq" id="WP_039753229.1">
    <property type="nucleotide sequence ID" value="NZ_JTCM02000062.1"/>
</dbReference>
<sequence length="186" mass="20819">MDFPIYTIDTAPEASKTALVHAKETFGFIPNLEGIFAQAPELLKGSMALWDLFEATSFSPVEQQVIYLTANYEHECHYCMAAHSGLAKMIGMSANDIQALRNGTALSDPKLQALRHFTQRMIQMRGSVEDKEIEEFLAAGYTQQQVLEVILGIAIKIMHNYTNHIAKTPLDRPFQPYVWSKPAVTA</sequence>
<name>A0A846HE41_9CYAN</name>
<dbReference type="InterPro" id="IPR003779">
    <property type="entry name" value="CMD-like"/>
</dbReference>
<dbReference type="Gene3D" id="1.20.1290.10">
    <property type="entry name" value="AhpD-like"/>
    <property type="match status" value="1"/>
</dbReference>
<feature type="domain" description="Carboxymuconolactone decarboxylase-like" evidence="1">
    <location>
        <begin position="49"/>
        <end position="113"/>
    </location>
</feature>
<dbReference type="Pfam" id="PF02627">
    <property type="entry name" value="CMD"/>
    <property type="match status" value="1"/>
</dbReference>
<dbReference type="PANTHER" id="PTHR35446">
    <property type="entry name" value="SI:CH211-175M2.5"/>
    <property type="match status" value="1"/>
</dbReference>